<feature type="region of interest" description="Disordered" evidence="2">
    <location>
        <begin position="180"/>
        <end position="199"/>
    </location>
</feature>
<keyword evidence="1" id="KW-0175">Coiled coil</keyword>
<feature type="compositionally biased region" description="Basic residues" evidence="2">
    <location>
        <begin position="249"/>
        <end position="265"/>
    </location>
</feature>
<sequence length="475" mass="53186">MSILQYPDAMNAPDLQIWDNAAFDNDESEGSAAIKASWSNMKPEFVNRSSESLQSDCSKENLSPVFARTPMSVKSSVPFKPLRPNCTIENSQGKPLNLLFEKDLLEPMSVVFKKGFEVQEEGEKARDENKIDSEIEEIEKEISRLSSRLEKLHLEKAERNLKTVERRGRIVPAKFMESKQSVKIDETPPSSAKPKINRRGVSLGPSEIVAGSGFRRLSKPEITPIQPIQSRRKSCFWKLQDIDELRVTKERRKSLSLSPKSRKTVSKIQAPKQAVTTVSSKRPVKKEDGVLATIQPKKLFKDGEKSAPPAKKPVKPGRVIASRYNQSAGAGNAANNDVRKRSLSEDDKDEGKRSDKRRMSLVTKPRGVGREASRSQGPESRVKKRWEIPSEVVVYQSVVEDNNKTPLSVAEMGNVLPKIKNLRCIIESPRNSGPAKRVSELIGRRSFFCDNQDVEEEASVCQALSFAEENTAEKN</sequence>
<name>A0A8K0H1A3_9ROSA</name>
<proteinExistence type="predicted"/>
<protein>
    <submittedName>
        <fullName evidence="3">Uncharacterized protein</fullName>
    </submittedName>
</protein>
<dbReference type="PANTHER" id="PTHR36386">
    <property type="entry name" value="OS06G0683900 PROTEIN"/>
    <property type="match status" value="1"/>
</dbReference>
<feature type="region of interest" description="Disordered" evidence="2">
    <location>
        <begin position="249"/>
        <end position="383"/>
    </location>
</feature>
<comment type="caution">
    <text evidence="3">The sequence shown here is derived from an EMBL/GenBank/DDBJ whole genome shotgun (WGS) entry which is preliminary data.</text>
</comment>
<evidence type="ECO:0000313" key="3">
    <source>
        <dbReference type="EMBL" id="KAF3443829.1"/>
    </source>
</evidence>
<dbReference type="EMBL" id="VOIH02000006">
    <property type="protein sequence ID" value="KAF3443829.1"/>
    <property type="molecule type" value="Genomic_DNA"/>
</dbReference>
<feature type="coiled-coil region" evidence="1">
    <location>
        <begin position="128"/>
        <end position="167"/>
    </location>
</feature>
<keyword evidence="4" id="KW-1185">Reference proteome</keyword>
<feature type="compositionally biased region" description="Basic and acidic residues" evidence="2">
    <location>
        <begin position="337"/>
        <end position="353"/>
    </location>
</feature>
<evidence type="ECO:0000256" key="1">
    <source>
        <dbReference type="SAM" id="Coils"/>
    </source>
</evidence>
<gene>
    <name evidence="3" type="ORF">FNV43_RR13519</name>
</gene>
<evidence type="ECO:0000256" key="2">
    <source>
        <dbReference type="SAM" id="MobiDB-lite"/>
    </source>
</evidence>
<evidence type="ECO:0000313" key="4">
    <source>
        <dbReference type="Proteomes" id="UP000796880"/>
    </source>
</evidence>
<accession>A0A8K0H1A3</accession>
<reference evidence="3" key="1">
    <citation type="submission" date="2020-03" db="EMBL/GenBank/DDBJ databases">
        <title>A high-quality chromosome-level genome assembly of a woody plant with both climbing and erect habits, Rhamnella rubrinervis.</title>
        <authorList>
            <person name="Lu Z."/>
            <person name="Yang Y."/>
            <person name="Zhu X."/>
            <person name="Sun Y."/>
        </authorList>
    </citation>
    <scope>NUCLEOTIDE SEQUENCE</scope>
    <source>
        <strain evidence="3">BYM</strain>
        <tissue evidence="3">Leaf</tissue>
    </source>
</reference>
<dbReference type="OrthoDB" id="1932658at2759"/>
<dbReference type="AlphaFoldDB" id="A0A8K0H1A3"/>
<dbReference type="PANTHER" id="PTHR36386:SF1">
    <property type="entry name" value="OS06G0683900 PROTEIN"/>
    <property type="match status" value="1"/>
</dbReference>
<dbReference type="Proteomes" id="UP000796880">
    <property type="component" value="Unassembled WGS sequence"/>
</dbReference>
<organism evidence="3 4">
    <name type="scientific">Rhamnella rubrinervis</name>
    <dbReference type="NCBI Taxonomy" id="2594499"/>
    <lineage>
        <taxon>Eukaryota</taxon>
        <taxon>Viridiplantae</taxon>
        <taxon>Streptophyta</taxon>
        <taxon>Embryophyta</taxon>
        <taxon>Tracheophyta</taxon>
        <taxon>Spermatophyta</taxon>
        <taxon>Magnoliopsida</taxon>
        <taxon>eudicotyledons</taxon>
        <taxon>Gunneridae</taxon>
        <taxon>Pentapetalae</taxon>
        <taxon>rosids</taxon>
        <taxon>fabids</taxon>
        <taxon>Rosales</taxon>
        <taxon>Rhamnaceae</taxon>
        <taxon>rhamnoid group</taxon>
        <taxon>Rhamneae</taxon>
        <taxon>Rhamnella</taxon>
    </lineage>
</organism>